<sequence length="193" mass="21524">MVEASFLAGTMDPFQNICKCGIQPRLKSVKEVGTITPFKGLTVTLATAKVILPSQDLLNLSNLLITTNLYTMEPDLPPLPSLDHPVHLQLVGVKNENLKSEGGTIQLFAWLVTSYSDQLLKLYIQSSTQPMPPLVPSRDYTITTRRKEFRIGRTSVVALNKLEEKTHINSDTGFSIANENSVSEMTHFLWTKH</sequence>
<dbReference type="Proteomes" id="UP001642540">
    <property type="component" value="Unassembled WGS sequence"/>
</dbReference>
<evidence type="ECO:0000313" key="1">
    <source>
        <dbReference type="EMBL" id="CAL8119509.1"/>
    </source>
</evidence>
<gene>
    <name evidence="1" type="ORF">ODALV1_LOCUS18585</name>
</gene>
<comment type="caution">
    <text evidence="1">The sequence shown here is derived from an EMBL/GenBank/DDBJ whole genome shotgun (WGS) entry which is preliminary data.</text>
</comment>
<proteinExistence type="predicted"/>
<keyword evidence="2" id="KW-1185">Reference proteome</keyword>
<name>A0ABP1R481_9HEXA</name>
<reference evidence="1 2" key="1">
    <citation type="submission" date="2024-08" db="EMBL/GenBank/DDBJ databases">
        <authorList>
            <person name="Cucini C."/>
            <person name="Frati F."/>
        </authorList>
    </citation>
    <scope>NUCLEOTIDE SEQUENCE [LARGE SCALE GENOMIC DNA]</scope>
</reference>
<accession>A0ABP1R481</accession>
<protein>
    <submittedName>
        <fullName evidence="1">Uncharacterized protein</fullName>
    </submittedName>
</protein>
<organism evidence="1 2">
    <name type="scientific">Orchesella dallaii</name>
    <dbReference type="NCBI Taxonomy" id="48710"/>
    <lineage>
        <taxon>Eukaryota</taxon>
        <taxon>Metazoa</taxon>
        <taxon>Ecdysozoa</taxon>
        <taxon>Arthropoda</taxon>
        <taxon>Hexapoda</taxon>
        <taxon>Collembola</taxon>
        <taxon>Entomobryomorpha</taxon>
        <taxon>Entomobryoidea</taxon>
        <taxon>Orchesellidae</taxon>
        <taxon>Orchesellinae</taxon>
        <taxon>Orchesella</taxon>
    </lineage>
</organism>
<dbReference type="EMBL" id="CAXLJM020000060">
    <property type="protein sequence ID" value="CAL8119509.1"/>
    <property type="molecule type" value="Genomic_DNA"/>
</dbReference>
<evidence type="ECO:0000313" key="2">
    <source>
        <dbReference type="Proteomes" id="UP001642540"/>
    </source>
</evidence>